<evidence type="ECO:0000313" key="9">
    <source>
        <dbReference type="EMBL" id="GAA5183021.1"/>
    </source>
</evidence>
<evidence type="ECO:0000256" key="6">
    <source>
        <dbReference type="SAM" id="MobiDB-lite"/>
    </source>
</evidence>
<comment type="subcellular location">
    <subcellularLocation>
        <location evidence="1">Cell membrane</location>
        <topology evidence="1">Multi-pass membrane protein</topology>
    </subcellularLocation>
</comment>
<reference evidence="10" key="1">
    <citation type="journal article" date="2019" name="Int. J. Syst. Evol. Microbiol.">
        <title>The Global Catalogue of Microorganisms (GCM) 10K type strain sequencing project: providing services to taxonomists for standard genome sequencing and annotation.</title>
        <authorList>
            <consortium name="The Broad Institute Genomics Platform"/>
            <consortium name="The Broad Institute Genome Sequencing Center for Infectious Disease"/>
            <person name="Wu L."/>
            <person name="Ma J."/>
        </authorList>
    </citation>
    <scope>NUCLEOTIDE SEQUENCE [LARGE SCALE GENOMIC DNA]</scope>
    <source>
        <strain evidence="10">JCM 18304</strain>
    </source>
</reference>
<feature type="region of interest" description="Disordered" evidence="6">
    <location>
        <begin position="258"/>
        <end position="292"/>
    </location>
</feature>
<comment type="caution">
    <text evidence="9">The sequence shown here is derived from an EMBL/GenBank/DDBJ whole genome shotgun (WGS) entry which is preliminary data.</text>
</comment>
<evidence type="ECO:0000313" key="10">
    <source>
        <dbReference type="Proteomes" id="UP001501570"/>
    </source>
</evidence>
<keyword evidence="4 7" id="KW-1133">Transmembrane helix</keyword>
<proteinExistence type="predicted"/>
<evidence type="ECO:0000259" key="8">
    <source>
        <dbReference type="Pfam" id="PF02706"/>
    </source>
</evidence>
<keyword evidence="2" id="KW-1003">Cell membrane</keyword>
<name>A0ABP9RP29_9ACTN</name>
<accession>A0ABP9RP29</accession>
<dbReference type="Proteomes" id="UP001501570">
    <property type="component" value="Unassembled WGS sequence"/>
</dbReference>
<evidence type="ECO:0000256" key="2">
    <source>
        <dbReference type="ARBA" id="ARBA00022475"/>
    </source>
</evidence>
<gene>
    <name evidence="9" type="ORF">GCM10023322_21280</name>
</gene>
<dbReference type="EMBL" id="BAABJQ010000005">
    <property type="protein sequence ID" value="GAA5183021.1"/>
    <property type="molecule type" value="Genomic_DNA"/>
</dbReference>
<evidence type="ECO:0000256" key="7">
    <source>
        <dbReference type="SAM" id="Phobius"/>
    </source>
</evidence>
<feature type="compositionally biased region" description="Basic and acidic residues" evidence="6">
    <location>
        <begin position="276"/>
        <end position="292"/>
    </location>
</feature>
<feature type="domain" description="Polysaccharide chain length determinant N-terminal" evidence="8">
    <location>
        <begin position="1"/>
        <end position="47"/>
    </location>
</feature>
<keyword evidence="5 7" id="KW-0472">Membrane</keyword>
<evidence type="ECO:0000256" key="5">
    <source>
        <dbReference type="ARBA" id="ARBA00023136"/>
    </source>
</evidence>
<organism evidence="9 10">
    <name type="scientific">Rugosimonospora acidiphila</name>
    <dbReference type="NCBI Taxonomy" id="556531"/>
    <lineage>
        <taxon>Bacteria</taxon>
        <taxon>Bacillati</taxon>
        <taxon>Actinomycetota</taxon>
        <taxon>Actinomycetes</taxon>
        <taxon>Micromonosporales</taxon>
        <taxon>Micromonosporaceae</taxon>
        <taxon>Rugosimonospora</taxon>
    </lineage>
</organism>
<evidence type="ECO:0000256" key="1">
    <source>
        <dbReference type="ARBA" id="ARBA00004651"/>
    </source>
</evidence>
<feature type="transmembrane region" description="Helical" evidence="7">
    <location>
        <begin position="187"/>
        <end position="208"/>
    </location>
</feature>
<protein>
    <recommendedName>
        <fullName evidence="8">Polysaccharide chain length determinant N-terminal domain-containing protein</fullName>
    </recommendedName>
</protein>
<evidence type="ECO:0000256" key="4">
    <source>
        <dbReference type="ARBA" id="ARBA00022989"/>
    </source>
</evidence>
<dbReference type="InterPro" id="IPR003856">
    <property type="entry name" value="LPS_length_determ_N"/>
</dbReference>
<feature type="transmembrane region" description="Helical" evidence="7">
    <location>
        <begin position="12"/>
        <end position="33"/>
    </location>
</feature>
<dbReference type="RefSeq" id="WP_345628454.1">
    <property type="nucleotide sequence ID" value="NZ_BAABJQ010000005.1"/>
</dbReference>
<dbReference type="Pfam" id="PF02706">
    <property type="entry name" value="Wzz"/>
    <property type="match status" value="1"/>
</dbReference>
<sequence>MDLLNLFSTLRRHMVIVSVILALIVVGCAYVVFGIPPQYQSQVQYVLIEPPPAATPDQIKDDPALGKLNPNNPYTRLPNPSIVVDVLSQRVSADGVRDDLIKQGADRDYTMAATPELGSGLVIEIIGTGHSPAGSTKTLDLVVARMKTELHDMQTVDGASDRYLFQALPVSPPTPPVRKVTGTMRSLIAVGAAGIVLMFAAISLAEAIGPRRKRRARSVPSRHLPGGEPPNTDPRVIEPRGADARTIELRNDARVDARTVDRKNGESDLTVVLPRLTHEGLGESSRGKPGRD</sequence>
<keyword evidence="10" id="KW-1185">Reference proteome</keyword>
<keyword evidence="3 7" id="KW-0812">Transmembrane</keyword>
<feature type="region of interest" description="Disordered" evidence="6">
    <location>
        <begin position="210"/>
        <end position="241"/>
    </location>
</feature>
<evidence type="ECO:0000256" key="3">
    <source>
        <dbReference type="ARBA" id="ARBA00022692"/>
    </source>
</evidence>